<reference evidence="1" key="1">
    <citation type="submission" date="2023-10" db="EMBL/GenBank/DDBJ databases">
        <title>Genome assemblies of two species of porcelain crab, Petrolisthes cinctipes and Petrolisthes manimaculis (Anomura: Porcellanidae).</title>
        <authorList>
            <person name="Angst P."/>
        </authorList>
    </citation>
    <scope>NUCLEOTIDE SEQUENCE</scope>
    <source>
        <strain evidence="1">PB745_01</strain>
        <tissue evidence="1">Gill</tissue>
    </source>
</reference>
<comment type="caution">
    <text evidence="1">The sequence shown here is derived from an EMBL/GenBank/DDBJ whole genome shotgun (WGS) entry which is preliminary data.</text>
</comment>
<keyword evidence="2" id="KW-1185">Reference proteome</keyword>
<dbReference type="EMBL" id="JAWQEG010006333">
    <property type="protein sequence ID" value="KAK3855150.1"/>
    <property type="molecule type" value="Genomic_DNA"/>
</dbReference>
<dbReference type="AlphaFoldDB" id="A0AAE1ELL1"/>
<organism evidence="1 2">
    <name type="scientific">Petrolisthes cinctipes</name>
    <name type="common">Flat porcelain crab</name>
    <dbReference type="NCBI Taxonomy" id="88211"/>
    <lineage>
        <taxon>Eukaryota</taxon>
        <taxon>Metazoa</taxon>
        <taxon>Ecdysozoa</taxon>
        <taxon>Arthropoda</taxon>
        <taxon>Crustacea</taxon>
        <taxon>Multicrustacea</taxon>
        <taxon>Malacostraca</taxon>
        <taxon>Eumalacostraca</taxon>
        <taxon>Eucarida</taxon>
        <taxon>Decapoda</taxon>
        <taxon>Pleocyemata</taxon>
        <taxon>Anomura</taxon>
        <taxon>Galatheoidea</taxon>
        <taxon>Porcellanidae</taxon>
        <taxon>Petrolisthes</taxon>
    </lineage>
</organism>
<accession>A0AAE1ELL1</accession>
<sequence length="80" mass="8914">MVRVTKLVGSEGIEFEQAQYEAEVRENSSPGPLLRLAARVPHPAHARFTDNNNLTPYASLICIYSSVMTRDDIKNNIIPS</sequence>
<evidence type="ECO:0000313" key="1">
    <source>
        <dbReference type="EMBL" id="KAK3855150.1"/>
    </source>
</evidence>
<dbReference type="Proteomes" id="UP001286313">
    <property type="component" value="Unassembled WGS sequence"/>
</dbReference>
<evidence type="ECO:0000313" key="2">
    <source>
        <dbReference type="Proteomes" id="UP001286313"/>
    </source>
</evidence>
<protein>
    <submittedName>
        <fullName evidence="1">Uncharacterized protein</fullName>
    </submittedName>
</protein>
<name>A0AAE1ELL1_PETCI</name>
<gene>
    <name evidence="1" type="ORF">Pcinc_038427</name>
</gene>
<proteinExistence type="predicted"/>